<feature type="region of interest" description="Disordered" evidence="1">
    <location>
        <begin position="95"/>
        <end position="127"/>
    </location>
</feature>
<name>A0AAV0BNB8_PHAPC</name>
<sequence>MASLPAPPGLILPHKLGEFHSIYSRHRKLIVAAGQINLTQSATQDLISLPEESFAEKLRILYMTSNSKYDFDSDDKLPDPIGGFYEGGSSKVGSDFKKKKGFSSPPQQQTKEKSKQSSPPVNPFKADSNKKWFRNVERVKCVGLLQTQVPEQTIRNDKDYLGRVSWKQDPINQTSQTFKQAWFHGTSEDIGGLDRTEAASYYPLIWLLAKIDEYRLLSVNNDFVNEICSEIPLDKPRAPLNFYTRHHKKSQFSQTGVSKHGAKLDVLHESYKLDLAAIDPSAVESSKDPRTSTSDECYHFSALRMDAYTSIDLMQKGVITKPAPLERDLFSRWVCESKKVENLTE</sequence>
<proteinExistence type="predicted"/>
<dbReference type="Proteomes" id="UP001153365">
    <property type="component" value="Unassembled WGS sequence"/>
</dbReference>
<evidence type="ECO:0000313" key="2">
    <source>
        <dbReference type="EMBL" id="CAH7687500.1"/>
    </source>
</evidence>
<gene>
    <name evidence="2" type="ORF">PPACK8108_LOCUS22293</name>
</gene>
<evidence type="ECO:0000256" key="1">
    <source>
        <dbReference type="SAM" id="MobiDB-lite"/>
    </source>
</evidence>
<dbReference type="EMBL" id="CALTRL010005882">
    <property type="protein sequence ID" value="CAH7687500.1"/>
    <property type="molecule type" value="Genomic_DNA"/>
</dbReference>
<comment type="caution">
    <text evidence="2">The sequence shown here is derived from an EMBL/GenBank/DDBJ whole genome shotgun (WGS) entry which is preliminary data.</text>
</comment>
<reference evidence="2" key="1">
    <citation type="submission" date="2022-06" db="EMBL/GenBank/DDBJ databases">
        <authorList>
            <consortium name="SYNGENTA / RWTH Aachen University"/>
        </authorList>
    </citation>
    <scope>NUCLEOTIDE SEQUENCE</scope>
</reference>
<accession>A0AAV0BNB8</accession>
<evidence type="ECO:0000313" key="3">
    <source>
        <dbReference type="Proteomes" id="UP001153365"/>
    </source>
</evidence>
<dbReference type="AlphaFoldDB" id="A0AAV0BNB8"/>
<protein>
    <submittedName>
        <fullName evidence="2">Expressed protein</fullName>
    </submittedName>
</protein>
<organism evidence="2 3">
    <name type="scientific">Phakopsora pachyrhizi</name>
    <name type="common">Asian soybean rust disease fungus</name>
    <dbReference type="NCBI Taxonomy" id="170000"/>
    <lineage>
        <taxon>Eukaryota</taxon>
        <taxon>Fungi</taxon>
        <taxon>Dikarya</taxon>
        <taxon>Basidiomycota</taxon>
        <taxon>Pucciniomycotina</taxon>
        <taxon>Pucciniomycetes</taxon>
        <taxon>Pucciniales</taxon>
        <taxon>Phakopsoraceae</taxon>
        <taxon>Phakopsora</taxon>
    </lineage>
</organism>
<keyword evidence="3" id="KW-1185">Reference proteome</keyword>